<organism evidence="5 6">
    <name type="scientific">Fodinibius salipaludis</name>
    <dbReference type="NCBI Taxonomy" id="2032627"/>
    <lineage>
        <taxon>Bacteria</taxon>
        <taxon>Pseudomonadati</taxon>
        <taxon>Balneolota</taxon>
        <taxon>Balneolia</taxon>
        <taxon>Balneolales</taxon>
        <taxon>Balneolaceae</taxon>
        <taxon>Fodinibius</taxon>
    </lineage>
</organism>
<evidence type="ECO:0000313" key="5">
    <source>
        <dbReference type="EMBL" id="PAU93015.1"/>
    </source>
</evidence>
<protein>
    <recommendedName>
        <fullName evidence="4">LTD domain-containing protein</fullName>
    </recommendedName>
</protein>
<dbReference type="Pfam" id="PF13585">
    <property type="entry name" value="CHU_C"/>
    <property type="match status" value="1"/>
</dbReference>
<dbReference type="EMBL" id="NSKE01000011">
    <property type="protein sequence ID" value="PAU93015.1"/>
    <property type="molecule type" value="Genomic_DNA"/>
</dbReference>
<evidence type="ECO:0000256" key="3">
    <source>
        <dbReference type="SAM" id="SignalP"/>
    </source>
</evidence>
<dbReference type="RefSeq" id="WP_095607435.1">
    <property type="nucleotide sequence ID" value="NZ_NSKE01000011.1"/>
</dbReference>
<feature type="chain" id="PRO_5012968561" description="LTD domain-containing protein" evidence="3">
    <location>
        <begin position="25"/>
        <end position="1374"/>
    </location>
</feature>
<dbReference type="InterPro" id="IPR001322">
    <property type="entry name" value="Lamin_tail_dom"/>
</dbReference>
<feature type="region of interest" description="Disordered" evidence="2">
    <location>
        <begin position="450"/>
        <end position="478"/>
    </location>
</feature>
<accession>A0A2A2G840</accession>
<evidence type="ECO:0000256" key="1">
    <source>
        <dbReference type="ARBA" id="ARBA00022729"/>
    </source>
</evidence>
<feature type="compositionally biased region" description="Polar residues" evidence="2">
    <location>
        <begin position="951"/>
        <end position="977"/>
    </location>
</feature>
<evidence type="ECO:0000256" key="2">
    <source>
        <dbReference type="SAM" id="MobiDB-lite"/>
    </source>
</evidence>
<name>A0A2A2G840_9BACT</name>
<dbReference type="Gene3D" id="2.60.40.1220">
    <property type="match status" value="3"/>
</dbReference>
<dbReference type="InterPro" id="IPR014755">
    <property type="entry name" value="Cu-Rt/internalin_Ig-like"/>
</dbReference>
<gene>
    <name evidence="5" type="ORF">CK503_13915</name>
</gene>
<dbReference type="Gene3D" id="2.60.40.1260">
    <property type="entry name" value="Lamin Tail domain"/>
    <property type="match status" value="2"/>
</dbReference>
<dbReference type="PROSITE" id="PS51841">
    <property type="entry name" value="LTD"/>
    <property type="match status" value="2"/>
</dbReference>
<dbReference type="Pfam" id="PF13205">
    <property type="entry name" value="Big_5"/>
    <property type="match status" value="2"/>
</dbReference>
<evidence type="ECO:0000313" key="6">
    <source>
        <dbReference type="Proteomes" id="UP000218831"/>
    </source>
</evidence>
<feature type="signal peptide" evidence="3">
    <location>
        <begin position="1"/>
        <end position="24"/>
    </location>
</feature>
<reference evidence="5 6" key="1">
    <citation type="submission" date="2017-08" db="EMBL/GenBank/DDBJ databases">
        <title>Aliifodinibius alkalisoli sp. nov., isolated from saline alkaline soil.</title>
        <authorList>
            <person name="Liu D."/>
            <person name="Zhang G."/>
        </authorList>
    </citation>
    <scope>NUCLEOTIDE SEQUENCE [LARGE SCALE GENOMIC DNA]</scope>
    <source>
        <strain evidence="5 6">WN023</strain>
    </source>
</reference>
<feature type="domain" description="LTD" evidence="4">
    <location>
        <begin position="560"/>
        <end position="680"/>
    </location>
</feature>
<dbReference type="InterPro" id="IPR032812">
    <property type="entry name" value="SbsA_Ig"/>
</dbReference>
<feature type="region of interest" description="Disordered" evidence="2">
    <location>
        <begin position="935"/>
        <end position="977"/>
    </location>
</feature>
<dbReference type="Proteomes" id="UP000218831">
    <property type="component" value="Unassembled WGS sequence"/>
</dbReference>
<dbReference type="Gene3D" id="2.60.40.4070">
    <property type="match status" value="1"/>
</dbReference>
<dbReference type="OrthoDB" id="9758406at2"/>
<dbReference type="SUPFAM" id="SSF74853">
    <property type="entry name" value="Lamin A/C globular tail domain"/>
    <property type="match status" value="3"/>
</dbReference>
<sequence>MGYKSKLIFLFIGIFISIKSPAFAQSIIIDENFSDGDFTNNPSWTDSESKHLVNSANMLQLDAPSESAEAVISTGSTAAYGEWQAYIELGFNPSSSNLSRFYIVADKQDMKGDIDGYFVQIGDTEDEISLYRQDGNSTTKIIDGTDDIIDTNPVTVRIRVTRDLNGNWELFADPTGGASYNAQGTATDNTYAQSEFIGLFSDYTSTRSNLFEYDDIKVTKVNPPLDIQNVSIIDNQTIDVSFNLDVDPASVQTSDFTVTPDIGSPSNSSTSGNVVQLIYNNPIPGREYTLTVSDIDDNEGNTIDPNTDFKFQLFDSYTQGDILINEFAYDYPTTINEEYIELKNASNKYLNLADWEIADNYSSSSLGSDPIPIEPDNFLVISADTTELFNVFGDRAYHQAGFPALNNTTPDAVQLITNTGAKADSLTYNSDWGGTDVALERRSASAPSIYEENWGDSPNSNGGTPGVANEMDKDNTPPRLTKLNILSTHTLQVVFDERLNQAGSFSITNNSISSVSQTAADTVELSLGSDLQNAQEYTLSIEDAEDIFDNTISPIDTSFTYYEPSPVDSGDVAINEFMYAPPVNSSEYIELYNISDKSLNLQGWTLSDNRESFEGTISTGQFIVPPDSFVVIAPDNTIESEYPDIALVTMGDFPALNNGGDQIIIRDKNGTLLDSLQYTSDWGGDEVALERRTTDVSGKFRKNWTDASNGFGTPGSRNEVPQDQIPPSFEKLISIGNNKIELTFSEKVASSATDAQNYQLSPPIGIQLISVQDKKVTLFLEQELTDGQTYAVTATNISDIFGNTLSNATRELEYLQIDEAQSRQIVINEILYDPGAEGKADFIELYNTTDKNFNITEWVVGDYSTQTTIEKPIKLKAGEYIVLTGNQNFGASIPNGVAISGFPSLNNNTPDDIYIRNKNGVTIDSLRYYQSWSNNTDGSSLERKDPLAASNDASNWQTNPSDNGISAGKQNVTSQADTDSPQIIFSKILKNGNYEIRFSEFIRLTDDVAFYAGDERLSIFDFDSTKADVIALSSPTSKSNNINTNSTTIRAENLSDVKGNMTTISEIPVAQPLQKGDLVINEIMFNPLADSDDNQPDQTEYIELRNTQDYALSLEGLFLHDEPDENGDIRDIRPVSTTAKWVPPQGHVLLHADENTNFEEGQTAAFFDLEPPNMQSIMRADRSSLSLASSDDAIYIADSTGATIDSVFYDESWHNPNIIDTRGIALERIAPGGPSSDGSNWGSSVTEKGGTPNSENSIYQENAQVNQETGIRFNPNPFSPDDDGYEDNLFINYKLDQQDYLIKVRIYDRYGRLVRTLADGKQAGFEGQLIWDGRKDNKSRNRIGIYIVVFEAYDSTSGSDLSFKKTVVLARQLN</sequence>
<comment type="caution">
    <text evidence="5">The sequence shown here is derived from an EMBL/GenBank/DDBJ whole genome shotgun (WGS) entry which is preliminary data.</text>
</comment>
<feature type="compositionally biased region" description="Polar residues" evidence="2">
    <location>
        <begin position="1236"/>
        <end position="1256"/>
    </location>
</feature>
<feature type="region of interest" description="Disordered" evidence="2">
    <location>
        <begin position="1230"/>
        <end position="1256"/>
    </location>
</feature>
<dbReference type="InterPro" id="IPR036415">
    <property type="entry name" value="Lamin_tail_dom_sf"/>
</dbReference>
<feature type="domain" description="LTD" evidence="4">
    <location>
        <begin position="822"/>
        <end position="930"/>
    </location>
</feature>
<keyword evidence="1 3" id="KW-0732">Signal</keyword>
<dbReference type="Pfam" id="PF00932">
    <property type="entry name" value="LTD"/>
    <property type="match status" value="4"/>
</dbReference>
<evidence type="ECO:0000259" key="4">
    <source>
        <dbReference type="PROSITE" id="PS51841"/>
    </source>
</evidence>
<proteinExistence type="predicted"/>
<keyword evidence="6" id="KW-1185">Reference proteome</keyword>